<evidence type="ECO:0000256" key="2">
    <source>
        <dbReference type="ARBA" id="ARBA00022692"/>
    </source>
</evidence>
<proteinExistence type="predicted"/>
<keyword evidence="8" id="KW-1185">Reference proteome</keyword>
<dbReference type="Pfam" id="PF04228">
    <property type="entry name" value="Zn_peptidase"/>
    <property type="match status" value="1"/>
</dbReference>
<evidence type="ECO:0000256" key="1">
    <source>
        <dbReference type="ARBA" id="ARBA00004167"/>
    </source>
</evidence>
<accession>A0ABQ6P4F1</accession>
<evidence type="ECO:0000313" key="8">
    <source>
        <dbReference type="Proteomes" id="UP001187221"/>
    </source>
</evidence>
<dbReference type="Proteomes" id="UP001187221">
    <property type="component" value="Unassembled WGS sequence"/>
</dbReference>
<feature type="transmembrane region" description="Helical" evidence="6">
    <location>
        <begin position="47"/>
        <end position="68"/>
    </location>
</feature>
<name>A0ABQ6P4F1_9SPHN</name>
<comment type="subcellular location">
    <subcellularLocation>
        <location evidence="1">Membrane</location>
        <topology evidence="1">Single-pass membrane protein</topology>
    </subcellularLocation>
</comment>
<dbReference type="RefSeq" id="WP_317973966.1">
    <property type="nucleotide sequence ID" value="NZ_BTFW01000001.1"/>
</dbReference>
<evidence type="ECO:0000313" key="7">
    <source>
        <dbReference type="EMBL" id="GMM60153.1"/>
    </source>
</evidence>
<keyword evidence="4 6" id="KW-0472">Membrane</keyword>
<sequence>MRLDDYDDSINVEDQRGSGGGGFPLGGGGGGGGFPLGLILSLVGSRFGLVGVLLVGGAALLLGGLPGLMGGGSESQIGGTPAYQTAPASGESLKQACNVNAYSHESCNALSSLDKTWKPLMAAQGVPFRAPKLVFYSRQGSSGCGAAQSAMGPFYCPSDQGIYIDTDFYTELDKKLGAGGDFARIYVIAHEFGHHIQKLTGTSDKVTQAQRANPGAANALSVRLELQADCYAGVWAARNRSRIEPGDVEEGLHAAHQIGDDTLMKSAGRTPVEAAFTHGSSAQRMAWLRKGLDSGDPAQCDTFATGAL</sequence>
<protein>
    <recommendedName>
        <fullName evidence="9">Zinc metalloprotease</fullName>
    </recommendedName>
</protein>
<evidence type="ECO:0000256" key="3">
    <source>
        <dbReference type="ARBA" id="ARBA00022989"/>
    </source>
</evidence>
<keyword evidence="3 6" id="KW-1133">Transmembrane helix</keyword>
<dbReference type="EMBL" id="BTFW01000001">
    <property type="protein sequence ID" value="GMM60153.1"/>
    <property type="molecule type" value="Genomic_DNA"/>
</dbReference>
<reference evidence="7 8" key="1">
    <citation type="submission" date="2023-06" db="EMBL/GenBank/DDBJ databases">
        <title>Draft genome sequence of Novosphingobium sp. strain IK01.</title>
        <authorList>
            <person name="Hatamoto M."/>
            <person name="Ikarashi T."/>
            <person name="Yamaguchi T."/>
        </authorList>
    </citation>
    <scope>NUCLEOTIDE SEQUENCE [LARGE SCALE GENOMIC DNA]</scope>
    <source>
        <strain evidence="7 8">IK01</strain>
    </source>
</reference>
<evidence type="ECO:0000256" key="5">
    <source>
        <dbReference type="SAM" id="MobiDB-lite"/>
    </source>
</evidence>
<feature type="region of interest" description="Disordered" evidence="5">
    <location>
        <begin position="1"/>
        <end position="24"/>
    </location>
</feature>
<evidence type="ECO:0000256" key="6">
    <source>
        <dbReference type="SAM" id="Phobius"/>
    </source>
</evidence>
<dbReference type="PANTHER" id="PTHR30168">
    <property type="entry name" value="PUTATIVE MEMBRANE PROTEIN YPFJ"/>
    <property type="match status" value="1"/>
</dbReference>
<evidence type="ECO:0008006" key="9">
    <source>
        <dbReference type="Google" id="ProtNLM"/>
    </source>
</evidence>
<gene>
    <name evidence="7" type="ORF">NUTIK01_09300</name>
</gene>
<comment type="caution">
    <text evidence="7">The sequence shown here is derived from an EMBL/GenBank/DDBJ whole genome shotgun (WGS) entry which is preliminary data.</text>
</comment>
<dbReference type="PANTHER" id="PTHR30168:SF0">
    <property type="entry name" value="INNER MEMBRANE PROTEIN"/>
    <property type="match status" value="1"/>
</dbReference>
<dbReference type="InterPro" id="IPR007343">
    <property type="entry name" value="Uncharacterised_pept_Zn_put"/>
</dbReference>
<feature type="compositionally biased region" description="Acidic residues" evidence="5">
    <location>
        <begin position="1"/>
        <end position="11"/>
    </location>
</feature>
<organism evidence="7 8">
    <name type="scientific">Novosphingobium pituita</name>
    <dbReference type="NCBI Taxonomy" id="3056842"/>
    <lineage>
        <taxon>Bacteria</taxon>
        <taxon>Pseudomonadati</taxon>
        <taxon>Pseudomonadota</taxon>
        <taxon>Alphaproteobacteria</taxon>
        <taxon>Sphingomonadales</taxon>
        <taxon>Sphingomonadaceae</taxon>
        <taxon>Novosphingobium</taxon>
    </lineage>
</organism>
<keyword evidence="2 6" id="KW-0812">Transmembrane</keyword>
<evidence type="ECO:0000256" key="4">
    <source>
        <dbReference type="ARBA" id="ARBA00023136"/>
    </source>
</evidence>